<dbReference type="RefSeq" id="WP_327100406.1">
    <property type="nucleotide sequence ID" value="NZ_CP109149.1"/>
</dbReference>
<dbReference type="EMBL" id="CP109441">
    <property type="protein sequence ID" value="WUV47338.1"/>
    <property type="molecule type" value="Genomic_DNA"/>
</dbReference>
<proteinExistence type="predicted"/>
<evidence type="ECO:0000313" key="2">
    <source>
        <dbReference type="Proteomes" id="UP001432062"/>
    </source>
</evidence>
<evidence type="ECO:0000313" key="1">
    <source>
        <dbReference type="EMBL" id="WUV47338.1"/>
    </source>
</evidence>
<gene>
    <name evidence="1" type="ORF">OG563_03605</name>
</gene>
<accession>A0ABZ1YW14</accession>
<organism evidence="1 2">
    <name type="scientific">Nocardia vinacea</name>
    <dbReference type="NCBI Taxonomy" id="96468"/>
    <lineage>
        <taxon>Bacteria</taxon>
        <taxon>Bacillati</taxon>
        <taxon>Actinomycetota</taxon>
        <taxon>Actinomycetes</taxon>
        <taxon>Mycobacteriales</taxon>
        <taxon>Nocardiaceae</taxon>
        <taxon>Nocardia</taxon>
    </lineage>
</organism>
<sequence length="97" mass="10370">MTLWLRKSDSGDTAAAYGEADRLGSLAHAAKLRLELVSARPEPLLDAAAAQVNDLIKAENLPDLRSRERAVEGALSAFIADAAARLLTDYHGGVSRR</sequence>
<keyword evidence="2" id="KW-1185">Reference proteome</keyword>
<reference evidence="1" key="1">
    <citation type="submission" date="2022-10" db="EMBL/GenBank/DDBJ databases">
        <title>The complete genomes of actinobacterial strains from the NBC collection.</title>
        <authorList>
            <person name="Joergensen T.S."/>
            <person name="Alvarez Arevalo M."/>
            <person name="Sterndorff E.B."/>
            <person name="Faurdal D."/>
            <person name="Vuksanovic O."/>
            <person name="Mourched A.-S."/>
            <person name="Charusanti P."/>
            <person name="Shaw S."/>
            <person name="Blin K."/>
            <person name="Weber T."/>
        </authorList>
    </citation>
    <scope>NUCLEOTIDE SEQUENCE</scope>
    <source>
        <strain evidence="1">NBC_01482</strain>
    </source>
</reference>
<protein>
    <submittedName>
        <fullName evidence="1">Uncharacterized protein</fullName>
    </submittedName>
</protein>
<name>A0ABZ1YW14_9NOCA</name>
<dbReference type="Proteomes" id="UP001432062">
    <property type="component" value="Chromosome"/>
</dbReference>